<accession>A0A6J7AK94</accession>
<dbReference type="GO" id="GO:0009403">
    <property type="term" value="P:toxin biosynthetic process"/>
    <property type="evidence" value="ECO:0007669"/>
    <property type="project" value="InterPro"/>
</dbReference>
<feature type="transmembrane region" description="Helical" evidence="5">
    <location>
        <begin position="6"/>
        <end position="24"/>
    </location>
</feature>
<keyword evidence="4 5" id="KW-0472">Membrane</keyword>
<evidence type="ECO:0000256" key="5">
    <source>
        <dbReference type="SAM" id="Phobius"/>
    </source>
</evidence>
<evidence type="ECO:0000256" key="2">
    <source>
        <dbReference type="ARBA" id="ARBA00022692"/>
    </source>
</evidence>
<evidence type="ECO:0000256" key="3">
    <source>
        <dbReference type="ARBA" id="ARBA00022989"/>
    </source>
</evidence>
<protein>
    <submittedName>
        <fullName evidence="6">Unannotated protein</fullName>
    </submittedName>
</protein>
<evidence type="ECO:0000256" key="4">
    <source>
        <dbReference type="ARBA" id="ARBA00023136"/>
    </source>
</evidence>
<name>A0A6J7AK94_9ZZZZ</name>
<gene>
    <name evidence="6" type="ORF">UFOPK3174_01399</name>
</gene>
<reference evidence="6" key="1">
    <citation type="submission" date="2020-05" db="EMBL/GenBank/DDBJ databases">
        <authorList>
            <person name="Chiriac C."/>
            <person name="Salcher M."/>
            <person name="Ghai R."/>
            <person name="Kavagutti S V."/>
        </authorList>
    </citation>
    <scope>NUCLEOTIDE SEQUENCE</scope>
</reference>
<dbReference type="Pfam" id="PF02674">
    <property type="entry name" value="Colicin_V"/>
    <property type="match status" value="1"/>
</dbReference>
<feature type="transmembrane region" description="Helical" evidence="5">
    <location>
        <begin position="31"/>
        <end position="49"/>
    </location>
</feature>
<evidence type="ECO:0000313" key="6">
    <source>
        <dbReference type="EMBL" id="CAB4832880.1"/>
    </source>
</evidence>
<comment type="subcellular location">
    <subcellularLocation>
        <location evidence="1">Membrane</location>
        <topology evidence="1">Multi-pass membrane protein</topology>
    </subcellularLocation>
</comment>
<feature type="transmembrane region" description="Helical" evidence="5">
    <location>
        <begin position="94"/>
        <end position="121"/>
    </location>
</feature>
<sequence length="165" mass="18396">MLVDLIFLALAIISIIVGYKRGFLQTVFRTVGYIGGGVLGLLLALHFFASVHNQITRFAIIFVSIFLVAELGRRMLGGVSKVFRAKILWAPLRFIDSLAGVVLEFARAMIVAYLIVALVLWSPWTGARKVAAESTIYLKLNKQMPHLITQLRSEIEKKLSINLPK</sequence>
<evidence type="ECO:0000256" key="1">
    <source>
        <dbReference type="ARBA" id="ARBA00004141"/>
    </source>
</evidence>
<keyword evidence="2 5" id="KW-0812">Transmembrane</keyword>
<keyword evidence="3 5" id="KW-1133">Transmembrane helix</keyword>
<dbReference type="GO" id="GO:0016020">
    <property type="term" value="C:membrane"/>
    <property type="evidence" value="ECO:0007669"/>
    <property type="project" value="UniProtKB-SubCell"/>
</dbReference>
<organism evidence="6">
    <name type="scientific">freshwater metagenome</name>
    <dbReference type="NCBI Taxonomy" id="449393"/>
    <lineage>
        <taxon>unclassified sequences</taxon>
        <taxon>metagenomes</taxon>
        <taxon>ecological metagenomes</taxon>
    </lineage>
</organism>
<dbReference type="AlphaFoldDB" id="A0A6J7AK94"/>
<feature type="transmembrane region" description="Helical" evidence="5">
    <location>
        <begin position="55"/>
        <end position="73"/>
    </location>
</feature>
<proteinExistence type="predicted"/>
<dbReference type="InterPro" id="IPR003825">
    <property type="entry name" value="Colicin-V_CvpA"/>
</dbReference>
<dbReference type="EMBL" id="CAFABH010000034">
    <property type="protein sequence ID" value="CAB4832880.1"/>
    <property type="molecule type" value="Genomic_DNA"/>
</dbReference>